<dbReference type="RefSeq" id="WP_379759636.1">
    <property type="nucleotide sequence ID" value="NZ_JBHSMR010000013.1"/>
</dbReference>
<gene>
    <name evidence="2" type="ORF">ACFPQ5_19525</name>
</gene>
<evidence type="ECO:0000259" key="1">
    <source>
        <dbReference type="Pfam" id="PF10077"/>
    </source>
</evidence>
<dbReference type="InterPro" id="IPR018756">
    <property type="entry name" value="DUF2314"/>
</dbReference>
<evidence type="ECO:0000313" key="2">
    <source>
        <dbReference type="EMBL" id="MFC5480397.1"/>
    </source>
</evidence>
<reference evidence="3" key="1">
    <citation type="journal article" date="2019" name="Int. J. Syst. Evol. Microbiol.">
        <title>The Global Catalogue of Microorganisms (GCM) 10K type strain sequencing project: providing services to taxonomists for standard genome sequencing and annotation.</title>
        <authorList>
            <consortium name="The Broad Institute Genomics Platform"/>
            <consortium name="The Broad Institute Genome Sequencing Center for Infectious Disease"/>
            <person name="Wu L."/>
            <person name="Ma J."/>
        </authorList>
    </citation>
    <scope>NUCLEOTIDE SEQUENCE [LARGE SCALE GENOMIC DNA]</scope>
    <source>
        <strain evidence="3">CCUG 43111</strain>
    </source>
</reference>
<evidence type="ECO:0000313" key="3">
    <source>
        <dbReference type="Proteomes" id="UP001596101"/>
    </source>
</evidence>
<organism evidence="2 3">
    <name type="scientific">Massilia suwonensis</name>
    <dbReference type="NCBI Taxonomy" id="648895"/>
    <lineage>
        <taxon>Bacteria</taxon>
        <taxon>Pseudomonadati</taxon>
        <taxon>Pseudomonadota</taxon>
        <taxon>Betaproteobacteria</taxon>
        <taxon>Burkholderiales</taxon>
        <taxon>Oxalobacteraceae</taxon>
        <taxon>Telluria group</taxon>
        <taxon>Massilia</taxon>
    </lineage>
</organism>
<keyword evidence="3" id="KW-1185">Reference proteome</keyword>
<sequence>MTRAEAPVQDRIVHIASSDKAMQAAIKQAQQTLPGFLELAANPPAGTEGYKLKVEITDANGAEHFWVSPFKIVRGGFMGVIANTPQIVKNVKLGQVVQFKRARISDWGYVRNGRQVGSFTVCVMMKKVPQAEADRYRREFGFDC</sequence>
<feature type="domain" description="DUF2314" evidence="1">
    <location>
        <begin position="19"/>
        <end position="143"/>
    </location>
</feature>
<dbReference type="Pfam" id="PF10077">
    <property type="entry name" value="DUF2314"/>
    <property type="match status" value="1"/>
</dbReference>
<proteinExistence type="predicted"/>
<dbReference type="EMBL" id="JBHSMR010000013">
    <property type="protein sequence ID" value="MFC5480397.1"/>
    <property type="molecule type" value="Genomic_DNA"/>
</dbReference>
<protein>
    <submittedName>
        <fullName evidence="2">YegJ family protein</fullName>
    </submittedName>
</protein>
<accession>A0ABW0MTN8</accession>
<comment type="caution">
    <text evidence="2">The sequence shown here is derived from an EMBL/GenBank/DDBJ whole genome shotgun (WGS) entry which is preliminary data.</text>
</comment>
<name>A0ABW0MTN8_9BURK</name>
<dbReference type="Proteomes" id="UP001596101">
    <property type="component" value="Unassembled WGS sequence"/>
</dbReference>